<name>A0A0C9WVZ3_9AGAR</name>
<accession>A0A0C9WVZ3</accession>
<organism evidence="1 2">
    <name type="scientific">Laccaria amethystina LaAM-08-1</name>
    <dbReference type="NCBI Taxonomy" id="1095629"/>
    <lineage>
        <taxon>Eukaryota</taxon>
        <taxon>Fungi</taxon>
        <taxon>Dikarya</taxon>
        <taxon>Basidiomycota</taxon>
        <taxon>Agaricomycotina</taxon>
        <taxon>Agaricomycetes</taxon>
        <taxon>Agaricomycetidae</taxon>
        <taxon>Agaricales</taxon>
        <taxon>Agaricineae</taxon>
        <taxon>Hydnangiaceae</taxon>
        <taxon>Laccaria</taxon>
    </lineage>
</organism>
<proteinExistence type="predicted"/>
<dbReference type="Proteomes" id="UP000054477">
    <property type="component" value="Unassembled WGS sequence"/>
</dbReference>
<dbReference type="HOGENOM" id="CLU_3069026_0_0_1"/>
<evidence type="ECO:0000313" key="1">
    <source>
        <dbReference type="EMBL" id="KIJ96735.1"/>
    </source>
</evidence>
<evidence type="ECO:0000313" key="2">
    <source>
        <dbReference type="Proteomes" id="UP000054477"/>
    </source>
</evidence>
<dbReference type="EMBL" id="KN838712">
    <property type="protein sequence ID" value="KIJ96735.1"/>
    <property type="molecule type" value="Genomic_DNA"/>
</dbReference>
<keyword evidence="2" id="KW-1185">Reference proteome</keyword>
<reference evidence="2" key="2">
    <citation type="submission" date="2015-01" db="EMBL/GenBank/DDBJ databases">
        <title>Evolutionary Origins and Diversification of the Mycorrhizal Mutualists.</title>
        <authorList>
            <consortium name="DOE Joint Genome Institute"/>
            <consortium name="Mycorrhizal Genomics Consortium"/>
            <person name="Kohler A."/>
            <person name="Kuo A."/>
            <person name="Nagy L.G."/>
            <person name="Floudas D."/>
            <person name="Copeland A."/>
            <person name="Barry K.W."/>
            <person name="Cichocki N."/>
            <person name="Veneault-Fourrey C."/>
            <person name="LaButti K."/>
            <person name="Lindquist E.A."/>
            <person name="Lipzen A."/>
            <person name="Lundell T."/>
            <person name="Morin E."/>
            <person name="Murat C."/>
            <person name="Riley R."/>
            <person name="Ohm R."/>
            <person name="Sun H."/>
            <person name="Tunlid A."/>
            <person name="Henrissat B."/>
            <person name="Grigoriev I.V."/>
            <person name="Hibbett D.S."/>
            <person name="Martin F."/>
        </authorList>
    </citation>
    <scope>NUCLEOTIDE SEQUENCE [LARGE SCALE GENOMIC DNA]</scope>
    <source>
        <strain evidence="2">LaAM-08-1</strain>
    </source>
</reference>
<sequence length="53" mass="5889">MHPQLGRIQVGSIVRFGGGHDPEHTTGCSKTEHLSLPLHSFARHVYGGWLRLN</sequence>
<dbReference type="AlphaFoldDB" id="A0A0C9WVZ3"/>
<reference evidence="1 2" key="1">
    <citation type="submission" date="2014-04" db="EMBL/GenBank/DDBJ databases">
        <authorList>
            <consortium name="DOE Joint Genome Institute"/>
            <person name="Kuo A."/>
            <person name="Kohler A."/>
            <person name="Nagy L.G."/>
            <person name="Floudas D."/>
            <person name="Copeland A."/>
            <person name="Barry K.W."/>
            <person name="Cichocki N."/>
            <person name="Veneault-Fourrey C."/>
            <person name="LaButti K."/>
            <person name="Lindquist E.A."/>
            <person name="Lipzen A."/>
            <person name="Lundell T."/>
            <person name="Morin E."/>
            <person name="Murat C."/>
            <person name="Sun H."/>
            <person name="Tunlid A."/>
            <person name="Henrissat B."/>
            <person name="Grigoriev I.V."/>
            <person name="Hibbett D.S."/>
            <person name="Martin F."/>
            <person name="Nordberg H.P."/>
            <person name="Cantor M.N."/>
            <person name="Hua S.X."/>
        </authorList>
    </citation>
    <scope>NUCLEOTIDE SEQUENCE [LARGE SCALE GENOMIC DNA]</scope>
    <source>
        <strain evidence="1 2">LaAM-08-1</strain>
    </source>
</reference>
<gene>
    <name evidence="1" type="ORF">K443DRAFT_106778</name>
</gene>
<protein>
    <submittedName>
        <fullName evidence="1">Uncharacterized protein</fullName>
    </submittedName>
</protein>